<evidence type="ECO:0000256" key="1">
    <source>
        <dbReference type="ARBA" id="ARBA00004141"/>
    </source>
</evidence>
<keyword evidence="4 6" id="KW-1133">Transmembrane helix</keyword>
<dbReference type="RefSeq" id="WP_101192889.1">
    <property type="nucleotide sequence ID" value="NZ_PIYS01000005.1"/>
</dbReference>
<evidence type="ECO:0000313" key="7">
    <source>
        <dbReference type="EMBL" id="PKF72078.1"/>
    </source>
</evidence>
<feature type="transmembrane region" description="Helical" evidence="6">
    <location>
        <begin position="113"/>
        <end position="128"/>
    </location>
</feature>
<dbReference type="GO" id="GO:0033573">
    <property type="term" value="C:high-affinity iron permease complex"/>
    <property type="evidence" value="ECO:0007669"/>
    <property type="project" value="InterPro"/>
</dbReference>
<reference evidence="8" key="1">
    <citation type="submission" date="2017-12" db="EMBL/GenBank/DDBJ databases">
        <authorList>
            <person name="Yu X.-Y."/>
        </authorList>
    </citation>
    <scope>NUCLEOTIDE SEQUENCE [LARGE SCALE GENOMIC DNA]</scope>
    <source>
        <strain evidence="8">ZYSR67-Z</strain>
    </source>
</reference>
<dbReference type="InterPro" id="IPR004923">
    <property type="entry name" value="FTR1/Fip1/EfeU"/>
</dbReference>
<dbReference type="Proteomes" id="UP000242861">
    <property type="component" value="Unassembled WGS sequence"/>
</dbReference>
<keyword evidence="3 6" id="KW-0812">Transmembrane</keyword>
<proteinExistence type="inferred from homology"/>
<feature type="transmembrane region" description="Helical" evidence="6">
    <location>
        <begin position="148"/>
        <end position="169"/>
    </location>
</feature>
<evidence type="ECO:0000313" key="8">
    <source>
        <dbReference type="Proteomes" id="UP000242861"/>
    </source>
</evidence>
<dbReference type="AlphaFoldDB" id="A0A2I0CSH3"/>
<feature type="transmembrane region" description="Helical" evidence="6">
    <location>
        <begin position="71"/>
        <end position="92"/>
    </location>
</feature>
<dbReference type="PANTHER" id="PTHR31632">
    <property type="entry name" value="IRON TRANSPORTER FTH1"/>
    <property type="match status" value="1"/>
</dbReference>
<evidence type="ECO:0000256" key="5">
    <source>
        <dbReference type="ARBA" id="ARBA00023136"/>
    </source>
</evidence>
<dbReference type="PANTHER" id="PTHR31632:SF2">
    <property type="entry name" value="PLASMA MEMBRANE IRON PERMEASE"/>
    <property type="match status" value="1"/>
</dbReference>
<dbReference type="GO" id="GO:0015093">
    <property type="term" value="F:ferrous iron transmembrane transporter activity"/>
    <property type="evidence" value="ECO:0007669"/>
    <property type="project" value="TreeGrafter"/>
</dbReference>
<comment type="similarity">
    <text evidence="2">Belongs to the oxidase-dependent Fe transporter (OFeT) (TC 9.A.10.1) family.</text>
</comment>
<evidence type="ECO:0000256" key="2">
    <source>
        <dbReference type="ARBA" id="ARBA00008333"/>
    </source>
</evidence>
<comment type="caution">
    <text evidence="7">The sequence shown here is derived from an EMBL/GenBank/DDBJ whole genome shotgun (WGS) entry which is preliminary data.</text>
</comment>
<comment type="subcellular location">
    <subcellularLocation>
        <location evidence="1">Membrane</location>
        <topology evidence="1">Multi-pass membrane protein</topology>
    </subcellularLocation>
</comment>
<evidence type="ECO:0000256" key="3">
    <source>
        <dbReference type="ARBA" id="ARBA00022692"/>
    </source>
</evidence>
<keyword evidence="5 6" id="KW-0472">Membrane</keyword>
<evidence type="ECO:0000256" key="6">
    <source>
        <dbReference type="SAM" id="Phobius"/>
    </source>
</evidence>
<feature type="transmembrane region" description="Helical" evidence="6">
    <location>
        <begin position="6"/>
        <end position="26"/>
    </location>
</feature>
<evidence type="ECO:0000256" key="4">
    <source>
        <dbReference type="ARBA" id="ARBA00022989"/>
    </source>
</evidence>
<feature type="transmembrane region" description="Helical" evidence="6">
    <location>
        <begin position="181"/>
        <end position="201"/>
    </location>
</feature>
<sequence>MGQALFIVWRESIEALLVVGILYAWLQRQPDNRLAIRHLWGGVALGLGLASLLGATMMLAGSWLNDSAGEWFQAGMTLCASLLILHMLAWMARHGRQLRRELESQAGSALQEGRYLSLMLLVMLAIAREGSETVIFLYGVGSQPGTELAGFITGGLLGLLLGLLCFYLLQQSSKVIGWQVFFRVSEVLLLLLGCAMLMASLDRISGQLMGMELPEYAYGLLGDALWDSSALLDDGSRGGMLIASLTGYRAMPSLFAVLGLAAYWALAVRLLRRPKPHPLYQEARG</sequence>
<accession>A0A2I0CSH3</accession>
<dbReference type="EMBL" id="PIYS01000005">
    <property type="protein sequence ID" value="PKF72078.1"/>
    <property type="molecule type" value="Genomic_DNA"/>
</dbReference>
<gene>
    <name evidence="7" type="ORF">CW360_04565</name>
</gene>
<dbReference type="Pfam" id="PF03239">
    <property type="entry name" value="FTR1"/>
    <property type="match status" value="1"/>
</dbReference>
<feature type="transmembrane region" description="Helical" evidence="6">
    <location>
        <begin position="38"/>
        <end position="59"/>
    </location>
</feature>
<protein>
    <submittedName>
        <fullName evidence="7">FTR1 family iron permease</fullName>
    </submittedName>
</protein>
<feature type="transmembrane region" description="Helical" evidence="6">
    <location>
        <begin position="250"/>
        <end position="271"/>
    </location>
</feature>
<name>A0A2I0CSH3_9PSED</name>
<organism evidence="7 8">
    <name type="scientific">Pseudomonas fluvialis</name>
    <dbReference type="NCBI Taxonomy" id="1793966"/>
    <lineage>
        <taxon>Bacteria</taxon>
        <taxon>Pseudomonadati</taxon>
        <taxon>Pseudomonadota</taxon>
        <taxon>Gammaproteobacteria</taxon>
        <taxon>Pseudomonadales</taxon>
        <taxon>Pseudomonadaceae</taxon>
        <taxon>Pseudomonas</taxon>
    </lineage>
</organism>